<dbReference type="GO" id="GO:0006355">
    <property type="term" value="P:regulation of DNA-templated transcription"/>
    <property type="evidence" value="ECO:0007669"/>
    <property type="project" value="InterPro"/>
</dbReference>
<dbReference type="InterPro" id="IPR036388">
    <property type="entry name" value="WH-like_DNA-bd_sf"/>
</dbReference>
<evidence type="ECO:0000259" key="8">
    <source>
        <dbReference type="PROSITE" id="PS51755"/>
    </source>
</evidence>
<evidence type="ECO:0000256" key="1">
    <source>
        <dbReference type="ARBA" id="ARBA00005820"/>
    </source>
</evidence>
<dbReference type="InterPro" id="IPR051677">
    <property type="entry name" value="AfsR-DnrI-RedD_regulator"/>
</dbReference>
<dbReference type="Gene3D" id="1.25.40.10">
    <property type="entry name" value="Tetratricopeptide repeat domain"/>
    <property type="match status" value="1"/>
</dbReference>
<dbReference type="CDD" id="cd00383">
    <property type="entry name" value="trans_reg_C"/>
    <property type="match status" value="1"/>
</dbReference>
<keyword evidence="3 5" id="KW-0238">DNA-binding</keyword>
<name>A0A316HT20_9PSEU</name>
<dbReference type="SUPFAM" id="SSF48452">
    <property type="entry name" value="TPR-like"/>
    <property type="match status" value="1"/>
</dbReference>
<sequence length="1238" mass="134257">MLGPVRAVLDDTEIPLGPGRQRAVFALLASRAGAAVSREELIAAVWGDSAPASAAGSVYTYVSALRRALAATGAADTKEFLVSTKNGYSLRLDPQLVDVMVFDRLVARAEGLTGQGDHRQAAELLAQALALFRGEPYSGVPGPYAEHERFRWAERRLVAVEALATARLVLGAHAELAAELGALVRNHPLRESLHALLMLALSRGGRQAEALEVFREARETLLYELGTAPGAVLLEAHAAVLSGMDEQCEPEPAALGTPHPADSTVFVGREVELGRLRTRLAELAAGVGGSVWIEGESGIGKSELLAVGLADAERLGCQVGWAVADQLAGRFPLQVILECLGVEVSSSDPWRAELALQLRAGEPADRSVDDNDPIQRAVDQLLALVDRMTANAPTVLVLDDFQWADESSAYLVRRLAAATRQLPLLLVTCSRSRHGRVELDQLRSRVRGNGGDVLVLEPLSSGEVDSITAHLVGGRPSLPLRRLTARAAGNPLYLREMIGALLREHAVDLIDGVAHVEEWKVVNLPCSLSAALERTSQALSEQTRKVLCWAAVLGSEATTARIVGLSGWGAAEVSRAIEDAISANLLAQEPPRVVFRHPLVREVLYEGIPVSIRQTMHRRAAQALAGARAAASRVAEQLIAAGSVQDDWVIGWLVDNAAELSNRAPQIAAELLERVVDVIGSRDPRREVLLAALVRVLFHLARAPEEQARQALAISTDPARSAELRQILAAILLKRDRRDLAIRTLTEVEPDAAVPEIWRLRHKLLLAHLKRDLTNVDEAEASAKDAHAEAIMAGDSYLVSHALQTRWLVDSVRRDHRAALRHVDEAIEAVRGKPGLAAMHTSLLDNRVFTLQNLDQLKEADEALRAADELVVAHRLPGGPQVSAAVHHYWTGQWDEALLELETTAEDGPAISYSGLVDPGSSGLLLHGVFALISLRRNDSATAAAHLDAADQLLISTAAERESCDFLLVARSLAAAQRGDAKQALDAVAHILEPEYSELMLRHQWLPEIVRLAIEVRDEERLAAALEIAELEAARETVPARARTALQRCRALATGDPDLAMLAVEHYREVGRRVELAAALEEAAVLFAKAGRRDEAEAAYVEAADIFTALNARWDLAVAAERLGEFGIDHDQESVGVRVEGGFDTLTPVERRIAGLVASGWSNPDIALQMSLPRRLVQAHVTRVLDKLGVRSRTQIAWLYRHERIDRNKAASRAHRETEGGNPQERRSYENVRLTSNG</sequence>
<reference evidence="9 10" key="1">
    <citation type="submission" date="2018-05" db="EMBL/GenBank/DDBJ databases">
        <title>Genomic Encyclopedia of Type Strains, Phase IV (KMG-IV): sequencing the most valuable type-strain genomes for metagenomic binning, comparative biology and taxonomic classification.</title>
        <authorList>
            <person name="Goeker M."/>
        </authorList>
    </citation>
    <scope>NUCLEOTIDE SEQUENCE [LARGE SCALE GENOMIC DNA]</scope>
    <source>
        <strain evidence="9 10">DSM 45480</strain>
    </source>
</reference>
<dbReference type="PROSITE" id="PS50043">
    <property type="entry name" value="HTH_LUXR_2"/>
    <property type="match status" value="1"/>
</dbReference>
<keyword evidence="4" id="KW-0804">Transcription</keyword>
<evidence type="ECO:0000256" key="6">
    <source>
        <dbReference type="SAM" id="MobiDB-lite"/>
    </source>
</evidence>
<proteinExistence type="inferred from homology"/>
<feature type="region of interest" description="Disordered" evidence="6">
    <location>
        <begin position="1209"/>
        <end position="1238"/>
    </location>
</feature>
<evidence type="ECO:0000313" key="10">
    <source>
        <dbReference type="Proteomes" id="UP000246005"/>
    </source>
</evidence>
<comment type="similarity">
    <text evidence="1">Belongs to the AfsR/DnrI/RedD regulatory family.</text>
</comment>
<dbReference type="EMBL" id="QGHB01000008">
    <property type="protein sequence ID" value="PWK84399.1"/>
    <property type="molecule type" value="Genomic_DNA"/>
</dbReference>
<feature type="compositionally biased region" description="Basic and acidic residues" evidence="6">
    <location>
        <begin position="1209"/>
        <end position="1230"/>
    </location>
</feature>
<gene>
    <name evidence="9" type="ORF">C8D88_10814</name>
</gene>
<dbReference type="Gene3D" id="1.10.10.10">
    <property type="entry name" value="Winged helix-like DNA-binding domain superfamily/Winged helix DNA-binding domain"/>
    <property type="match status" value="2"/>
</dbReference>
<dbReference type="PANTHER" id="PTHR35807">
    <property type="entry name" value="TRANSCRIPTIONAL REGULATOR REDD-RELATED"/>
    <property type="match status" value="1"/>
</dbReference>
<evidence type="ECO:0000256" key="2">
    <source>
        <dbReference type="ARBA" id="ARBA00023015"/>
    </source>
</evidence>
<accession>A0A316HT20</accession>
<evidence type="ECO:0000256" key="4">
    <source>
        <dbReference type="ARBA" id="ARBA00023163"/>
    </source>
</evidence>
<evidence type="ECO:0000256" key="3">
    <source>
        <dbReference type="ARBA" id="ARBA00023125"/>
    </source>
</evidence>
<dbReference type="InterPro" id="IPR027417">
    <property type="entry name" value="P-loop_NTPase"/>
</dbReference>
<keyword evidence="2" id="KW-0805">Transcription regulation</keyword>
<dbReference type="Proteomes" id="UP000246005">
    <property type="component" value="Unassembled WGS sequence"/>
</dbReference>
<dbReference type="PANTHER" id="PTHR35807:SF1">
    <property type="entry name" value="TRANSCRIPTIONAL REGULATOR REDD"/>
    <property type="match status" value="1"/>
</dbReference>
<dbReference type="SMART" id="SM00421">
    <property type="entry name" value="HTH_LUXR"/>
    <property type="match status" value="1"/>
</dbReference>
<feature type="domain" description="HTH luxR-type" evidence="7">
    <location>
        <begin position="1139"/>
        <end position="1204"/>
    </location>
</feature>
<dbReference type="SUPFAM" id="SSF46894">
    <property type="entry name" value="C-terminal effector domain of the bipartite response regulators"/>
    <property type="match status" value="2"/>
</dbReference>
<dbReference type="CDD" id="cd06170">
    <property type="entry name" value="LuxR_C_like"/>
    <property type="match status" value="1"/>
</dbReference>
<feature type="DNA-binding region" description="OmpR/PhoB-type" evidence="5">
    <location>
        <begin position="1"/>
        <end position="92"/>
    </location>
</feature>
<dbReference type="InterPro" id="IPR041664">
    <property type="entry name" value="AAA_16"/>
</dbReference>
<dbReference type="SUPFAM" id="SSF52540">
    <property type="entry name" value="P-loop containing nucleoside triphosphate hydrolases"/>
    <property type="match status" value="1"/>
</dbReference>
<evidence type="ECO:0000256" key="5">
    <source>
        <dbReference type="PROSITE-ProRule" id="PRU01091"/>
    </source>
</evidence>
<dbReference type="Pfam" id="PF00196">
    <property type="entry name" value="GerE"/>
    <property type="match status" value="1"/>
</dbReference>
<dbReference type="InterPro" id="IPR000792">
    <property type="entry name" value="Tscrpt_reg_LuxR_C"/>
</dbReference>
<dbReference type="Pfam" id="PF03704">
    <property type="entry name" value="BTAD"/>
    <property type="match status" value="1"/>
</dbReference>
<evidence type="ECO:0000259" key="7">
    <source>
        <dbReference type="PROSITE" id="PS50043"/>
    </source>
</evidence>
<dbReference type="PROSITE" id="PS51755">
    <property type="entry name" value="OMPR_PHOB"/>
    <property type="match status" value="1"/>
</dbReference>
<dbReference type="Pfam" id="PF00486">
    <property type="entry name" value="Trans_reg_C"/>
    <property type="match status" value="1"/>
</dbReference>
<dbReference type="AlphaFoldDB" id="A0A316HT20"/>
<dbReference type="Gene3D" id="3.40.50.300">
    <property type="entry name" value="P-loop containing nucleotide triphosphate hydrolases"/>
    <property type="match status" value="1"/>
</dbReference>
<organism evidence="9 10">
    <name type="scientific">Lentzea atacamensis</name>
    <dbReference type="NCBI Taxonomy" id="531938"/>
    <lineage>
        <taxon>Bacteria</taxon>
        <taxon>Bacillati</taxon>
        <taxon>Actinomycetota</taxon>
        <taxon>Actinomycetes</taxon>
        <taxon>Pseudonocardiales</taxon>
        <taxon>Pseudonocardiaceae</taxon>
        <taxon>Lentzea</taxon>
    </lineage>
</organism>
<protein>
    <submittedName>
        <fullName evidence="9">Putative ATPase</fullName>
    </submittedName>
</protein>
<evidence type="ECO:0000313" key="9">
    <source>
        <dbReference type="EMBL" id="PWK84399.1"/>
    </source>
</evidence>
<dbReference type="GO" id="GO:0000160">
    <property type="term" value="P:phosphorelay signal transduction system"/>
    <property type="evidence" value="ECO:0007669"/>
    <property type="project" value="InterPro"/>
</dbReference>
<dbReference type="InterPro" id="IPR005158">
    <property type="entry name" value="BTAD"/>
</dbReference>
<dbReference type="InterPro" id="IPR011990">
    <property type="entry name" value="TPR-like_helical_dom_sf"/>
</dbReference>
<feature type="domain" description="OmpR/PhoB-type" evidence="8">
    <location>
        <begin position="1"/>
        <end position="92"/>
    </location>
</feature>
<dbReference type="SMART" id="SM00862">
    <property type="entry name" value="Trans_reg_C"/>
    <property type="match status" value="1"/>
</dbReference>
<dbReference type="CDD" id="cd15831">
    <property type="entry name" value="BTAD"/>
    <property type="match status" value="1"/>
</dbReference>
<dbReference type="InterPro" id="IPR001867">
    <property type="entry name" value="OmpR/PhoB-type_DNA-bd"/>
</dbReference>
<dbReference type="Pfam" id="PF13191">
    <property type="entry name" value="AAA_16"/>
    <property type="match status" value="1"/>
</dbReference>
<dbReference type="GO" id="GO:0003677">
    <property type="term" value="F:DNA binding"/>
    <property type="evidence" value="ECO:0007669"/>
    <property type="project" value="UniProtKB-UniRule"/>
</dbReference>
<comment type="caution">
    <text evidence="9">The sequence shown here is derived from an EMBL/GenBank/DDBJ whole genome shotgun (WGS) entry which is preliminary data.</text>
</comment>
<dbReference type="InterPro" id="IPR016032">
    <property type="entry name" value="Sig_transdc_resp-reg_C-effctor"/>
</dbReference>
<dbReference type="SMART" id="SM01043">
    <property type="entry name" value="BTAD"/>
    <property type="match status" value="1"/>
</dbReference>